<dbReference type="EMBL" id="DAARBX010000003">
    <property type="protein sequence ID" value="HAE1792276.1"/>
    <property type="molecule type" value="Genomic_DNA"/>
</dbReference>
<dbReference type="Pfam" id="PF06864">
    <property type="entry name" value="PAP_PilO"/>
    <property type="match status" value="1"/>
</dbReference>
<dbReference type="AlphaFoldDB" id="A0A726XRZ5"/>
<sequence length="429" mass="47976">MAERPLSGKPRTQVLRWQRQCWVVGLRWEERQKTLRRPPVHRRGVLNVRLTISRQTVKPGRSRLTAQGQIEGNWRQQKLYSLAALFSQCCVQDGYGVYQLGDGRQVFLATVNGMPSLMADVTGTPEEVARAQELFLSFNPAPAQGWHIMSSPENPGSWEGLVQAATAAQLRMVRLSGESNRLPAFAAGGLAVLLAGGFLWWWGSPDMPAGPTPEEIQARASELFSKPQEPVYLPHPWAGQPTVEAFLNRCQRWRAAVPVSLDRARLERGQCTAEGLEVVYTLLPGADAARFSERIRQVFNRTPVMNLVGGGKQGVVFVPWDAFTLQDEAAPEAAPQLMQAVSWFQSRQVAFSLTEVKDAPVMPGNGRDDTPPPVQDWREYTFSITEKRRPEWVLYGLDTRAVRLGLVAFTLSPQGQFTYQIEGHLYARK</sequence>
<evidence type="ECO:0000256" key="1">
    <source>
        <dbReference type="SAM" id="Phobius"/>
    </source>
</evidence>
<reference evidence="2" key="2">
    <citation type="submission" date="2018-07" db="EMBL/GenBank/DDBJ databases">
        <authorList>
            <consortium name="NCBI Pathogen Detection Project"/>
        </authorList>
    </citation>
    <scope>NUCLEOTIDE SEQUENCE</scope>
    <source>
        <strain evidence="2">BCW_2640</strain>
    </source>
</reference>
<feature type="transmembrane region" description="Helical" evidence="1">
    <location>
        <begin position="182"/>
        <end position="203"/>
    </location>
</feature>
<evidence type="ECO:0000313" key="2">
    <source>
        <dbReference type="EMBL" id="HAE1792276.1"/>
    </source>
</evidence>
<reference evidence="2" key="1">
    <citation type="journal article" date="2018" name="Genome Biol.">
        <title>SKESA: strategic k-mer extension for scrupulous assemblies.</title>
        <authorList>
            <person name="Souvorov A."/>
            <person name="Agarwala R."/>
            <person name="Lipman D.J."/>
        </authorList>
    </citation>
    <scope>NUCLEOTIDE SEQUENCE</scope>
    <source>
        <strain evidence="2">BCW_2640</strain>
    </source>
</reference>
<comment type="caution">
    <text evidence="2">The sequence shown here is derived from an EMBL/GenBank/DDBJ whole genome shotgun (WGS) entry which is preliminary data.</text>
</comment>
<dbReference type="InterPro" id="IPR009663">
    <property type="entry name" value="PAP_PilO"/>
</dbReference>
<proteinExistence type="predicted"/>
<keyword evidence="1" id="KW-0472">Membrane</keyword>
<keyword evidence="1" id="KW-0812">Transmembrane</keyword>
<name>A0A726XRZ5_SALET</name>
<gene>
    <name evidence="2" type="primary">pilO2</name>
    <name evidence="2" type="ORF">G3V02_000936</name>
</gene>
<organism evidence="2">
    <name type="scientific">Salmonella enterica subsp. enterica serovar Ank</name>
    <dbReference type="NCBI Taxonomy" id="1173578"/>
    <lineage>
        <taxon>Bacteria</taxon>
        <taxon>Pseudomonadati</taxon>
        <taxon>Pseudomonadota</taxon>
        <taxon>Gammaproteobacteria</taxon>
        <taxon>Enterobacterales</taxon>
        <taxon>Enterobacteriaceae</taxon>
        <taxon>Salmonella</taxon>
    </lineage>
</organism>
<keyword evidence="1" id="KW-1133">Transmembrane helix</keyword>
<protein>
    <submittedName>
        <fullName evidence="2">Type 4b pilus protein PilO2</fullName>
    </submittedName>
</protein>
<accession>A0A726XRZ5</accession>